<dbReference type="AlphaFoldDB" id="A0A0M0KXB3"/>
<dbReference type="PATRIC" id="fig|284581.3.peg.3137"/>
<evidence type="ECO:0000256" key="1">
    <source>
        <dbReference type="SAM" id="MobiDB-lite"/>
    </source>
</evidence>
<dbReference type="STRING" id="284581.AMD01_18120"/>
<dbReference type="EMBL" id="LILC01000023">
    <property type="protein sequence ID" value="KOO43038.1"/>
    <property type="molecule type" value="Genomic_DNA"/>
</dbReference>
<comment type="caution">
    <text evidence="2">The sequence shown here is derived from an EMBL/GenBank/DDBJ whole genome shotgun (WGS) entry which is preliminary data.</text>
</comment>
<keyword evidence="3" id="KW-1185">Reference proteome</keyword>
<sequence>MKPVDGGYASSKEVGLPEPSGITKRSKTGKEVMERMQNEIPPKISTTRDGEIEFMASDNKWYPIDQVEMARLTGAVSWWKSTGRYYGAKSPEVREWMLDFNKYVLDHYRLNRSAGAKLDETYLSPNK</sequence>
<dbReference type="Proteomes" id="UP000037558">
    <property type="component" value="Unassembled WGS sequence"/>
</dbReference>
<gene>
    <name evidence="2" type="ORF">AMD01_18120</name>
</gene>
<proteinExistence type="predicted"/>
<organism evidence="2 3">
    <name type="scientific">Priestia koreensis</name>
    <dbReference type="NCBI Taxonomy" id="284581"/>
    <lineage>
        <taxon>Bacteria</taxon>
        <taxon>Bacillati</taxon>
        <taxon>Bacillota</taxon>
        <taxon>Bacilli</taxon>
        <taxon>Bacillales</taxon>
        <taxon>Bacillaceae</taxon>
        <taxon>Priestia</taxon>
    </lineage>
</organism>
<name>A0A0M0KXB3_9BACI</name>
<evidence type="ECO:0000313" key="2">
    <source>
        <dbReference type="EMBL" id="KOO43038.1"/>
    </source>
</evidence>
<feature type="region of interest" description="Disordered" evidence="1">
    <location>
        <begin position="1"/>
        <end position="29"/>
    </location>
</feature>
<reference evidence="3" key="1">
    <citation type="submission" date="2015-08" db="EMBL/GenBank/DDBJ databases">
        <title>Fjat-14210 dsm16467.</title>
        <authorList>
            <person name="Liu B."/>
            <person name="Wang J."/>
            <person name="Zhu Y."/>
            <person name="Liu G."/>
            <person name="Chen Q."/>
            <person name="Chen Z."/>
            <person name="Lan J."/>
            <person name="Che J."/>
            <person name="Ge C."/>
            <person name="Shi H."/>
            <person name="Pan Z."/>
            <person name="Liu X."/>
        </authorList>
    </citation>
    <scope>NUCLEOTIDE SEQUENCE [LARGE SCALE GENOMIC DNA]</scope>
    <source>
        <strain evidence="3">DSM 16467</strain>
    </source>
</reference>
<accession>A0A0M0KXB3</accession>
<protein>
    <submittedName>
        <fullName evidence="2">Uncharacterized protein</fullName>
    </submittedName>
</protein>
<evidence type="ECO:0000313" key="3">
    <source>
        <dbReference type="Proteomes" id="UP000037558"/>
    </source>
</evidence>